<dbReference type="CDD" id="cd07575">
    <property type="entry name" value="Xc-1258_like"/>
    <property type="match status" value="1"/>
</dbReference>
<name>A0A4V5NXF4_9SPHI</name>
<dbReference type="PANTHER" id="PTHR47799">
    <property type="entry name" value="OMEGA-AMIDASE YAFV"/>
    <property type="match status" value="1"/>
</dbReference>
<comment type="caution">
    <text evidence="7">The sequence shown here is derived from an EMBL/GenBank/DDBJ whole genome shotgun (WGS) entry which is preliminary data.</text>
</comment>
<dbReference type="InterPro" id="IPR052737">
    <property type="entry name" value="Omega-amidase_YafV"/>
</dbReference>
<proteinExistence type="inferred from homology"/>
<dbReference type="OrthoDB" id="9811121at2"/>
<dbReference type="GO" id="GO:0106008">
    <property type="term" value="F:2-oxoglutaramate amidase activity"/>
    <property type="evidence" value="ECO:0007669"/>
    <property type="project" value="TreeGrafter"/>
</dbReference>
<evidence type="ECO:0000313" key="7">
    <source>
        <dbReference type="EMBL" id="TKB97837.1"/>
    </source>
</evidence>
<dbReference type="RefSeq" id="WP_136826411.1">
    <property type="nucleotide sequence ID" value="NZ_SWBP01000003.1"/>
</dbReference>
<dbReference type="PROSITE" id="PS50263">
    <property type="entry name" value="CN_HYDROLASE"/>
    <property type="match status" value="1"/>
</dbReference>
<dbReference type="GO" id="GO:0050152">
    <property type="term" value="F:omega-amidase activity"/>
    <property type="evidence" value="ECO:0007669"/>
    <property type="project" value="UniProtKB-EC"/>
</dbReference>
<evidence type="ECO:0000259" key="6">
    <source>
        <dbReference type="PROSITE" id="PS50263"/>
    </source>
</evidence>
<accession>A0A4V5NXF4</accession>
<evidence type="ECO:0000256" key="4">
    <source>
        <dbReference type="ARBA" id="ARBA00052904"/>
    </source>
</evidence>
<dbReference type="SUPFAM" id="SSF56317">
    <property type="entry name" value="Carbon-nitrogen hydrolase"/>
    <property type="match status" value="1"/>
</dbReference>
<organism evidence="7 8">
    <name type="scientific">Pedobacter cryophilus</name>
    <dbReference type="NCBI Taxonomy" id="2571271"/>
    <lineage>
        <taxon>Bacteria</taxon>
        <taxon>Pseudomonadati</taxon>
        <taxon>Bacteroidota</taxon>
        <taxon>Sphingobacteriia</taxon>
        <taxon>Sphingobacteriales</taxon>
        <taxon>Sphingobacteriaceae</taxon>
        <taxon>Pedobacter</taxon>
    </lineage>
</organism>
<reference evidence="7 8" key="1">
    <citation type="submission" date="2019-04" db="EMBL/GenBank/DDBJ databases">
        <title>Pedobacter sp. AR-3-17 sp. nov., isolated from Arctic soil.</title>
        <authorList>
            <person name="Dahal R.H."/>
            <person name="Kim D.-U."/>
        </authorList>
    </citation>
    <scope>NUCLEOTIDE SEQUENCE [LARGE SCALE GENOMIC DNA]</scope>
    <source>
        <strain evidence="7 8">AR-3-17</strain>
    </source>
</reference>
<comment type="catalytic activity">
    <reaction evidence="4">
        <text>a monoamide of a dicarboxylate + H2O = a dicarboxylate + NH4(+)</text>
        <dbReference type="Rhea" id="RHEA:11716"/>
        <dbReference type="ChEBI" id="CHEBI:15377"/>
        <dbReference type="ChEBI" id="CHEBI:28938"/>
        <dbReference type="ChEBI" id="CHEBI:28965"/>
        <dbReference type="ChEBI" id="CHEBI:77450"/>
        <dbReference type="EC" id="3.5.1.3"/>
    </reaction>
</comment>
<sequence>MDHLKVTLLQAYLFWENIDKNLQNIGLKLSTIREKTDLIILPEMFNTGFTMNAAALAEEMDGKTMQWMKDKAFKHDAVITGSLIIKEKGNFYNRLIWMRPDGTYQKYDKKHLFTLAGEDKIYTSGSEKLIVELNGWKIMPVICYDLRFPVWLRNHDDLYDLLLVVANWPEKRAHHWRTLIPARAVENQSYIIALNRVGHDGNEIYYSGDTTCIDPQGKVVYYKRDEEDTYTFTIHKNEVIKTRNEMPFLNDADDFKLLDS</sequence>
<dbReference type="NCBIfam" id="NF007757">
    <property type="entry name" value="PRK10438.1"/>
    <property type="match status" value="1"/>
</dbReference>
<evidence type="ECO:0000256" key="5">
    <source>
        <dbReference type="ARBA" id="ARBA00072139"/>
    </source>
</evidence>
<dbReference type="PANTHER" id="PTHR47799:SF1">
    <property type="entry name" value="OMEGA-AMIDASE YAFV"/>
    <property type="match status" value="1"/>
</dbReference>
<dbReference type="AlphaFoldDB" id="A0A4V5NXF4"/>
<dbReference type="Gene3D" id="3.60.110.10">
    <property type="entry name" value="Carbon-nitrogen hydrolase"/>
    <property type="match status" value="1"/>
</dbReference>
<evidence type="ECO:0000313" key="8">
    <source>
        <dbReference type="Proteomes" id="UP000308181"/>
    </source>
</evidence>
<dbReference type="FunFam" id="3.60.110.10:FF:000004">
    <property type="entry name" value="Carbon-nitrogen hydrolase"/>
    <property type="match status" value="1"/>
</dbReference>
<protein>
    <recommendedName>
        <fullName evidence="5">Omega-amidase YafV</fullName>
        <ecNumber evidence="3">3.5.1.3</ecNumber>
    </recommendedName>
</protein>
<dbReference type="InterPro" id="IPR003010">
    <property type="entry name" value="C-N_Hydrolase"/>
</dbReference>
<evidence type="ECO:0000256" key="3">
    <source>
        <dbReference type="ARBA" id="ARBA00039118"/>
    </source>
</evidence>
<dbReference type="EC" id="3.5.1.3" evidence="3"/>
<comment type="similarity">
    <text evidence="1">Belongs to the carbon-nitrogen hydrolase superfamily. NIT1/NIT2 family.</text>
</comment>
<dbReference type="EMBL" id="SWBP01000003">
    <property type="protein sequence ID" value="TKB97837.1"/>
    <property type="molecule type" value="Genomic_DNA"/>
</dbReference>
<dbReference type="Pfam" id="PF00795">
    <property type="entry name" value="CN_hydrolase"/>
    <property type="match status" value="1"/>
</dbReference>
<keyword evidence="8" id="KW-1185">Reference proteome</keyword>
<evidence type="ECO:0000256" key="2">
    <source>
        <dbReference type="ARBA" id="ARBA00022801"/>
    </source>
</evidence>
<dbReference type="InterPro" id="IPR036526">
    <property type="entry name" value="C-N_Hydrolase_sf"/>
</dbReference>
<evidence type="ECO:0000256" key="1">
    <source>
        <dbReference type="ARBA" id="ARBA00010613"/>
    </source>
</evidence>
<feature type="domain" description="CN hydrolase" evidence="6">
    <location>
        <begin position="4"/>
        <end position="236"/>
    </location>
</feature>
<dbReference type="Proteomes" id="UP000308181">
    <property type="component" value="Unassembled WGS sequence"/>
</dbReference>
<keyword evidence="2 7" id="KW-0378">Hydrolase</keyword>
<gene>
    <name evidence="7" type="ORF">FA046_10825</name>
</gene>